<reference evidence="2 3" key="1">
    <citation type="submission" date="2018-04" db="EMBL/GenBank/DDBJ databases">
        <title>The genome sequence of Caulobacter sp. 744.</title>
        <authorList>
            <person name="Gao J."/>
            <person name="Sun J."/>
        </authorList>
    </citation>
    <scope>NUCLEOTIDE SEQUENCE [LARGE SCALE GENOMIC DNA]</scope>
    <source>
        <strain evidence="2 3">774</strain>
    </source>
</reference>
<keyword evidence="1" id="KW-1133">Transmembrane helix</keyword>
<name>A0A2T9K4L3_9CAUL</name>
<dbReference type="OrthoDB" id="7186225at2"/>
<dbReference type="AlphaFoldDB" id="A0A2T9K4L3"/>
<dbReference type="Proteomes" id="UP000245073">
    <property type="component" value="Unassembled WGS sequence"/>
</dbReference>
<dbReference type="EMBL" id="QDKQ01000033">
    <property type="protein sequence ID" value="PVM90915.1"/>
    <property type="molecule type" value="Genomic_DNA"/>
</dbReference>
<evidence type="ECO:0000256" key="1">
    <source>
        <dbReference type="SAM" id="Phobius"/>
    </source>
</evidence>
<gene>
    <name evidence="2" type="ORF">DDF67_08105</name>
</gene>
<feature type="transmembrane region" description="Helical" evidence="1">
    <location>
        <begin position="186"/>
        <end position="208"/>
    </location>
</feature>
<comment type="caution">
    <text evidence="2">The sequence shown here is derived from an EMBL/GenBank/DDBJ whole genome shotgun (WGS) entry which is preliminary data.</text>
</comment>
<dbReference type="InterPro" id="IPR025333">
    <property type="entry name" value="DUF4239"/>
</dbReference>
<sequence length="270" mass="29288">MMDRFLNQESLIVIAVALFTLLVLAREGASWLARRLSGERHVIAEPGYVLSGVLGLLALLIAFTFGLALDRYETRYNLLVAEAAALNTADMRVRLLDQPVSGRLVALVRDYAEVRLRYGLAGSADKPPLADQSAALRKKIQAETLHAARNVRDRAFAPLVVQGVNDALAIGVEREAAHNAPLPTTVIMVLVTYALVVAAVLGYTLPAAHHQHRLVSGLLFLLLTLALTLILDLDRARSGSIRIDQGPMQRLVRSLEQAPAPDARPVVGPH</sequence>
<dbReference type="RefSeq" id="WP_109100394.1">
    <property type="nucleotide sequence ID" value="NZ_QDKQ01000033.1"/>
</dbReference>
<evidence type="ECO:0000313" key="3">
    <source>
        <dbReference type="Proteomes" id="UP000245073"/>
    </source>
</evidence>
<evidence type="ECO:0008006" key="4">
    <source>
        <dbReference type="Google" id="ProtNLM"/>
    </source>
</evidence>
<dbReference type="Pfam" id="PF14023">
    <property type="entry name" value="Bestrophin-like"/>
    <property type="match status" value="1"/>
</dbReference>
<keyword evidence="1" id="KW-0812">Transmembrane</keyword>
<organism evidence="2 3">
    <name type="scientific">Caulobacter endophyticus</name>
    <dbReference type="NCBI Taxonomy" id="2172652"/>
    <lineage>
        <taxon>Bacteria</taxon>
        <taxon>Pseudomonadati</taxon>
        <taxon>Pseudomonadota</taxon>
        <taxon>Alphaproteobacteria</taxon>
        <taxon>Caulobacterales</taxon>
        <taxon>Caulobacteraceae</taxon>
        <taxon>Caulobacter</taxon>
    </lineage>
</organism>
<accession>A0A2T9K4L3</accession>
<protein>
    <recommendedName>
        <fullName evidence="4">DUF4239 domain-containing protein</fullName>
    </recommendedName>
</protein>
<keyword evidence="1" id="KW-0472">Membrane</keyword>
<evidence type="ECO:0000313" key="2">
    <source>
        <dbReference type="EMBL" id="PVM90915.1"/>
    </source>
</evidence>
<proteinExistence type="predicted"/>
<feature type="transmembrane region" description="Helical" evidence="1">
    <location>
        <begin position="214"/>
        <end position="233"/>
    </location>
</feature>
<keyword evidence="3" id="KW-1185">Reference proteome</keyword>
<feature type="transmembrane region" description="Helical" evidence="1">
    <location>
        <begin position="49"/>
        <end position="69"/>
    </location>
</feature>